<dbReference type="InterPro" id="IPR036259">
    <property type="entry name" value="MFS_trans_sf"/>
</dbReference>
<keyword evidence="3 6" id="KW-1133">Transmembrane helix</keyword>
<keyword evidence="4 6" id="KW-0472">Membrane</keyword>
<dbReference type="PROSITE" id="PS50850">
    <property type="entry name" value="MFS"/>
    <property type="match status" value="1"/>
</dbReference>
<dbReference type="SUPFAM" id="SSF103473">
    <property type="entry name" value="MFS general substrate transporter"/>
    <property type="match status" value="1"/>
</dbReference>
<feature type="transmembrane region" description="Helical" evidence="6">
    <location>
        <begin position="368"/>
        <end position="386"/>
    </location>
</feature>
<evidence type="ECO:0000256" key="1">
    <source>
        <dbReference type="ARBA" id="ARBA00004141"/>
    </source>
</evidence>
<name>A0A2C6DNR5_9GAMM</name>
<feature type="transmembrane region" description="Helical" evidence="6">
    <location>
        <begin position="135"/>
        <end position="159"/>
    </location>
</feature>
<evidence type="ECO:0000259" key="7">
    <source>
        <dbReference type="PROSITE" id="PS50850"/>
    </source>
</evidence>
<keyword evidence="2 6" id="KW-0812">Transmembrane</keyword>
<comment type="subcellular location">
    <subcellularLocation>
        <location evidence="1">Membrane</location>
        <topology evidence="1">Multi-pass membrane protein</topology>
    </subcellularLocation>
</comment>
<reference evidence="9 11" key="3">
    <citation type="submission" date="2019-03" db="EMBL/GenBank/DDBJ databases">
        <authorList>
            <consortium name="Pathogen Informatics"/>
        </authorList>
    </citation>
    <scope>NUCLEOTIDE SEQUENCE [LARGE SCALE GENOMIC DNA]</scope>
    <source>
        <strain evidence="9 11">NCTC12282</strain>
    </source>
</reference>
<feature type="transmembrane region" description="Helical" evidence="6">
    <location>
        <begin position="76"/>
        <end position="95"/>
    </location>
</feature>
<feature type="domain" description="Major facilitator superfamily (MFS) profile" evidence="7">
    <location>
        <begin position="11"/>
        <end position="416"/>
    </location>
</feature>
<dbReference type="PANTHER" id="PTHR11662">
    <property type="entry name" value="SOLUTE CARRIER FAMILY 17"/>
    <property type="match status" value="1"/>
</dbReference>
<reference evidence="8" key="1">
    <citation type="submission" date="2017-09" db="EMBL/GenBank/DDBJ databases">
        <title>FDA dAtabase for Regulatory Grade micrObial Sequences (FDA-ARGOS): Supporting development and validation of Infectious Disease Dx tests.</title>
        <authorList>
            <person name="Minogue T."/>
            <person name="Wolcott M."/>
            <person name="Wasieloski L."/>
            <person name="Aguilar W."/>
            <person name="Moore D."/>
            <person name="Tallon L.J."/>
            <person name="Sadzewicz L."/>
            <person name="Ott S."/>
            <person name="Zhao X."/>
            <person name="Nagaraj S."/>
            <person name="Vavikolanu K."/>
            <person name="Aluvathingal J."/>
            <person name="Nadendla S."/>
            <person name="Sichtig H."/>
        </authorList>
    </citation>
    <scope>NUCLEOTIDE SEQUENCE</scope>
    <source>
        <strain evidence="8">FDAARGOS_387</strain>
    </source>
</reference>
<proteinExistence type="inferred from homology"/>
<dbReference type="STRING" id="1111728.GCA_000427805_04272"/>
<feature type="transmembrane region" description="Helical" evidence="6">
    <location>
        <begin position="393"/>
        <end position="412"/>
    </location>
</feature>
<comment type="similarity">
    <text evidence="5">Belongs to the major facilitator superfamily. Phthalate permease family.</text>
</comment>
<dbReference type="InterPro" id="IPR000849">
    <property type="entry name" value="Sugar_P_transporter"/>
</dbReference>
<reference evidence="10" key="2">
    <citation type="submission" date="2017-09" db="EMBL/GenBank/DDBJ databases">
        <title>FDA dAtabase for Regulatory Grade micrObial Sequences (FDA-ARGOS): Supporting development and validation of Infectious Disease Dx tests.</title>
        <authorList>
            <person name="Minogue T."/>
            <person name="Wolcott M."/>
            <person name="Wasieloski L."/>
            <person name="Aguilar W."/>
            <person name="Moore D."/>
            <person name="Tallon L."/>
            <person name="Sadzewicz L."/>
            <person name="Ott S."/>
            <person name="Zhao X."/>
            <person name="Nagaraj S."/>
            <person name="Vavikolanu K."/>
            <person name="Aluvathingal J."/>
            <person name="Nadendla S."/>
            <person name="Sichtig H."/>
        </authorList>
    </citation>
    <scope>NUCLEOTIDE SEQUENCE [LARGE SCALE GENOMIC DNA]</scope>
    <source>
        <strain evidence="10">FDAARGOS_387</strain>
    </source>
</reference>
<evidence type="ECO:0000256" key="2">
    <source>
        <dbReference type="ARBA" id="ARBA00022692"/>
    </source>
</evidence>
<dbReference type="InterPro" id="IPR011701">
    <property type="entry name" value="MFS"/>
</dbReference>
<dbReference type="InterPro" id="IPR050382">
    <property type="entry name" value="MFS_Na/Anion_cotransporter"/>
</dbReference>
<gene>
    <name evidence="9" type="primary">exuT_4</name>
    <name evidence="8" type="ORF">CRN84_14410</name>
    <name evidence="9" type="ORF">NCTC12282_04076</name>
</gene>
<dbReference type="PIRSF" id="PIRSF002808">
    <property type="entry name" value="Hexose_phosphate_transp"/>
    <property type="match status" value="1"/>
</dbReference>
<feature type="transmembrane region" description="Helical" evidence="6">
    <location>
        <begin position="165"/>
        <end position="184"/>
    </location>
</feature>
<feature type="transmembrane region" description="Helical" evidence="6">
    <location>
        <begin position="46"/>
        <end position="69"/>
    </location>
</feature>
<evidence type="ECO:0000256" key="6">
    <source>
        <dbReference type="SAM" id="Phobius"/>
    </source>
</evidence>
<dbReference type="RefSeq" id="WP_029093691.1">
    <property type="nucleotide sequence ID" value="NZ_CAADJA010000002.1"/>
</dbReference>
<dbReference type="OrthoDB" id="9781156at2"/>
<dbReference type="Pfam" id="PF07690">
    <property type="entry name" value="MFS_1"/>
    <property type="match status" value="2"/>
</dbReference>
<evidence type="ECO:0000256" key="4">
    <source>
        <dbReference type="ARBA" id="ARBA00023136"/>
    </source>
</evidence>
<dbReference type="PANTHER" id="PTHR11662:SF285">
    <property type="entry name" value="HEXURONATE TRANSPORTER"/>
    <property type="match status" value="1"/>
</dbReference>
<organism evidence="8 10">
    <name type="scientific">Budvicia aquatica</name>
    <dbReference type="NCBI Taxonomy" id="82979"/>
    <lineage>
        <taxon>Bacteria</taxon>
        <taxon>Pseudomonadati</taxon>
        <taxon>Pseudomonadota</taxon>
        <taxon>Gammaproteobacteria</taxon>
        <taxon>Enterobacterales</taxon>
        <taxon>Budviciaceae</taxon>
        <taxon>Budvicia</taxon>
    </lineage>
</organism>
<feature type="transmembrane region" description="Helical" evidence="6">
    <location>
        <begin position="302"/>
        <end position="322"/>
    </location>
</feature>
<sequence length="422" mass="46773">MKKILKLRWYIVFIILIGTILNYLARSSLSVVAPTLTKEFSLTTEQYSYVIAAFQAAYTIAQPLAGMVIDLIGVRVGFFIFALGWGISCMLHSFATSWPTLAVFRAMLGLSEAAIFPAAIKSISNWFPRKERSIAIGWVNFGTSIGAMIAAPIMVFFIINYQWQYGFLFIGGLAVFWALIWLYFYRDPKKNKWLTDEELKHILGDRNDSAQLSDEKPISLWQLFKKRNFWGIAIPRFLSEPAWQTFGFWIPIYLVTVRNMDLKDIAMFAWLPFLAADLGSIVGGYLAPFFRKFFNVSTSTSYKLTLFCGAVFMIGPACIGLASSAYVAIAMFCIGGFAHQIVSTSLYSLTTDNFSEKDVGKATGGAGMMGYLGGTIFSLIVGGLATTIGFNPLFICLAIFDIAAAIVAWVVLKPVVKSVINS</sequence>
<dbReference type="EMBL" id="PDDX01000001">
    <property type="protein sequence ID" value="PHI30444.1"/>
    <property type="molecule type" value="Genomic_DNA"/>
</dbReference>
<protein>
    <submittedName>
        <fullName evidence="9">Hexuronate transporter</fullName>
    </submittedName>
    <submittedName>
        <fullName evidence="8">MFS transporter</fullName>
    </submittedName>
</protein>
<evidence type="ECO:0000313" key="10">
    <source>
        <dbReference type="Proteomes" id="UP000224974"/>
    </source>
</evidence>
<feature type="transmembrane region" description="Helical" evidence="6">
    <location>
        <begin position="268"/>
        <end position="290"/>
    </location>
</feature>
<evidence type="ECO:0000313" key="11">
    <source>
        <dbReference type="Proteomes" id="UP000373449"/>
    </source>
</evidence>
<feature type="transmembrane region" description="Helical" evidence="6">
    <location>
        <begin position="101"/>
        <end position="123"/>
    </location>
</feature>
<dbReference type="Proteomes" id="UP000373449">
    <property type="component" value="Unassembled WGS sequence"/>
</dbReference>
<feature type="transmembrane region" description="Helical" evidence="6">
    <location>
        <begin position="7"/>
        <end position="26"/>
    </location>
</feature>
<evidence type="ECO:0000256" key="3">
    <source>
        <dbReference type="ARBA" id="ARBA00022989"/>
    </source>
</evidence>
<dbReference type="Gene3D" id="1.20.1250.20">
    <property type="entry name" value="MFS general substrate transporter like domains"/>
    <property type="match status" value="2"/>
</dbReference>
<dbReference type="GO" id="GO:0016020">
    <property type="term" value="C:membrane"/>
    <property type="evidence" value="ECO:0007669"/>
    <property type="project" value="UniProtKB-SubCell"/>
</dbReference>
<dbReference type="AlphaFoldDB" id="A0A2C6DNR5"/>
<evidence type="ECO:0000256" key="5">
    <source>
        <dbReference type="ARBA" id="ARBA00038514"/>
    </source>
</evidence>
<dbReference type="CDD" id="cd17319">
    <property type="entry name" value="MFS_ExuT_GudP_like"/>
    <property type="match status" value="1"/>
</dbReference>
<keyword evidence="10" id="KW-1185">Reference proteome</keyword>
<accession>A0A2C6DNR5</accession>
<dbReference type="GO" id="GO:0015134">
    <property type="term" value="F:hexuronate transmembrane transporter activity"/>
    <property type="evidence" value="ECO:0007669"/>
    <property type="project" value="TreeGrafter"/>
</dbReference>
<evidence type="ECO:0000313" key="9">
    <source>
        <dbReference type="EMBL" id="VFS49643.1"/>
    </source>
</evidence>
<evidence type="ECO:0000313" key="8">
    <source>
        <dbReference type="EMBL" id="PHI30444.1"/>
    </source>
</evidence>
<dbReference type="EMBL" id="CAADJA010000002">
    <property type="protein sequence ID" value="VFS49643.1"/>
    <property type="molecule type" value="Genomic_DNA"/>
</dbReference>
<dbReference type="Proteomes" id="UP000224974">
    <property type="component" value="Unassembled WGS sequence"/>
</dbReference>
<dbReference type="InterPro" id="IPR020846">
    <property type="entry name" value="MFS_dom"/>
</dbReference>
<feature type="transmembrane region" description="Helical" evidence="6">
    <location>
        <begin position="329"/>
        <end position="348"/>
    </location>
</feature>